<organism evidence="2 3">
    <name type="scientific">Clavelina lepadiformis</name>
    <name type="common">Light-bulb sea squirt</name>
    <name type="synonym">Ascidia lepadiformis</name>
    <dbReference type="NCBI Taxonomy" id="159417"/>
    <lineage>
        <taxon>Eukaryota</taxon>
        <taxon>Metazoa</taxon>
        <taxon>Chordata</taxon>
        <taxon>Tunicata</taxon>
        <taxon>Ascidiacea</taxon>
        <taxon>Aplousobranchia</taxon>
        <taxon>Clavelinidae</taxon>
        <taxon>Clavelina</taxon>
    </lineage>
</organism>
<protein>
    <submittedName>
        <fullName evidence="2">Uncharacterized protein</fullName>
    </submittedName>
</protein>
<name>A0ABP0H281_CLALP</name>
<gene>
    <name evidence="2" type="ORF">CVLEPA_LOCUS30320</name>
</gene>
<accession>A0ABP0H281</accession>
<comment type="caution">
    <text evidence="2">The sequence shown here is derived from an EMBL/GenBank/DDBJ whole genome shotgun (WGS) entry which is preliminary data.</text>
</comment>
<feature type="region of interest" description="Disordered" evidence="1">
    <location>
        <begin position="52"/>
        <end position="84"/>
    </location>
</feature>
<feature type="compositionally biased region" description="Basic residues" evidence="1">
    <location>
        <begin position="66"/>
        <end position="75"/>
    </location>
</feature>
<feature type="compositionally biased region" description="Polar residues" evidence="1">
    <location>
        <begin position="52"/>
        <end position="65"/>
    </location>
</feature>
<evidence type="ECO:0000313" key="3">
    <source>
        <dbReference type="Proteomes" id="UP001642483"/>
    </source>
</evidence>
<sequence length="156" mass="17628">MALPSNELSYMIMSYTSCISCSSYAQNHPTKEIAHHRLFNVALQRTEVMETKTLNSKNPSSINQKKANRQSKKKERGGNSNTTRIYTRKLPVSQLKRVGQRPCVMTRMDASACLRDGARCKLSNHTVVVQSKIKESLTSIIFLLLLSLKQKPLQDT</sequence>
<evidence type="ECO:0000256" key="1">
    <source>
        <dbReference type="SAM" id="MobiDB-lite"/>
    </source>
</evidence>
<proteinExistence type="predicted"/>
<dbReference type="EMBL" id="CAWYQH010000163">
    <property type="protein sequence ID" value="CAK8697034.1"/>
    <property type="molecule type" value="Genomic_DNA"/>
</dbReference>
<evidence type="ECO:0000313" key="2">
    <source>
        <dbReference type="EMBL" id="CAK8697034.1"/>
    </source>
</evidence>
<reference evidence="2 3" key="1">
    <citation type="submission" date="2024-02" db="EMBL/GenBank/DDBJ databases">
        <authorList>
            <person name="Daric V."/>
            <person name="Darras S."/>
        </authorList>
    </citation>
    <scope>NUCLEOTIDE SEQUENCE [LARGE SCALE GENOMIC DNA]</scope>
</reference>
<dbReference type="Proteomes" id="UP001642483">
    <property type="component" value="Unassembled WGS sequence"/>
</dbReference>
<keyword evidence="3" id="KW-1185">Reference proteome</keyword>